<dbReference type="Pfam" id="PF02230">
    <property type="entry name" value="Abhydrolase_2"/>
    <property type="match status" value="1"/>
</dbReference>
<evidence type="ECO:0000313" key="5">
    <source>
        <dbReference type="Proteomes" id="UP001398556"/>
    </source>
</evidence>
<proteinExistence type="inferred from homology"/>
<comment type="similarity">
    <text evidence="1">Belongs to the AB hydrolase superfamily. AB hydrolase 2 family.</text>
</comment>
<accession>A0ABU9HQ88</accession>
<organism evidence="4 5">
    <name type="scientific">Flavobacterium flavipallidum</name>
    <dbReference type="NCBI Taxonomy" id="3139140"/>
    <lineage>
        <taxon>Bacteria</taxon>
        <taxon>Pseudomonadati</taxon>
        <taxon>Bacteroidota</taxon>
        <taxon>Flavobacteriia</taxon>
        <taxon>Flavobacteriales</taxon>
        <taxon>Flavobacteriaceae</taxon>
        <taxon>Flavobacterium</taxon>
    </lineage>
</organism>
<dbReference type="RefSeq" id="WP_341701301.1">
    <property type="nucleotide sequence ID" value="NZ_JBBYHU010000032.1"/>
</dbReference>
<dbReference type="Proteomes" id="UP001398556">
    <property type="component" value="Unassembled WGS sequence"/>
</dbReference>
<dbReference type="InterPro" id="IPR050565">
    <property type="entry name" value="LYPA1-2/EST-like"/>
</dbReference>
<dbReference type="Gene3D" id="3.40.50.1820">
    <property type="entry name" value="alpha/beta hydrolase"/>
    <property type="match status" value="1"/>
</dbReference>
<reference evidence="4 5" key="1">
    <citation type="submission" date="2024-04" db="EMBL/GenBank/DDBJ databases">
        <title>Flavobacterium sp. DGU99 16S ribosomal RNA gene Genome sequencing and assembly.</title>
        <authorList>
            <person name="Park S."/>
        </authorList>
    </citation>
    <scope>NUCLEOTIDE SEQUENCE [LARGE SCALE GENOMIC DNA]</scope>
    <source>
        <strain evidence="4 5">DGU99</strain>
    </source>
</reference>
<name>A0ABU9HQ88_9FLAO</name>
<evidence type="ECO:0000256" key="2">
    <source>
        <dbReference type="ARBA" id="ARBA00022801"/>
    </source>
</evidence>
<feature type="domain" description="Phospholipase/carboxylesterase/thioesterase" evidence="3">
    <location>
        <begin position="45"/>
        <end position="240"/>
    </location>
</feature>
<keyword evidence="2 4" id="KW-0378">Hydrolase</keyword>
<dbReference type="GO" id="GO:0016787">
    <property type="term" value="F:hydrolase activity"/>
    <property type="evidence" value="ECO:0007669"/>
    <property type="project" value="UniProtKB-KW"/>
</dbReference>
<dbReference type="SUPFAM" id="SSF53474">
    <property type="entry name" value="alpha/beta-Hydrolases"/>
    <property type="match status" value="1"/>
</dbReference>
<protein>
    <submittedName>
        <fullName evidence="4">Alpha/beta fold hydrolase</fullName>
    </submittedName>
</protein>
<sequence length="245" mass="27783">MKNLIWLLLLFIPLTLLITSFMKTTQHTKTSLYYLVRPPKIKTENPPLLLLLHGVGGNEQNMFSFANELPGEFLVVSARGPLILGSNSYAWFTVNFSNGRPIINEKQAENARVSILEFIQDLKSKEKFDEKNVFLMGFSQGGIMSYSTALTEPEKIKAIAVMSGRLLPEVKPLIASNERLSKLKVFIAHGSQDNVLQIQYAYDAFDYLKTKGIAPEFNEYNEDHTINSSMLANVKNWLKKEYLTN</sequence>
<dbReference type="InterPro" id="IPR003140">
    <property type="entry name" value="PLipase/COase/thioEstase"/>
</dbReference>
<comment type="caution">
    <text evidence="4">The sequence shown here is derived from an EMBL/GenBank/DDBJ whole genome shotgun (WGS) entry which is preliminary data.</text>
</comment>
<evidence type="ECO:0000256" key="1">
    <source>
        <dbReference type="ARBA" id="ARBA00006499"/>
    </source>
</evidence>
<dbReference type="PANTHER" id="PTHR10655:SF17">
    <property type="entry name" value="LYSOPHOSPHOLIPASE-LIKE PROTEIN 1"/>
    <property type="match status" value="1"/>
</dbReference>
<evidence type="ECO:0000313" key="4">
    <source>
        <dbReference type="EMBL" id="MEL1242095.1"/>
    </source>
</evidence>
<dbReference type="PANTHER" id="PTHR10655">
    <property type="entry name" value="LYSOPHOSPHOLIPASE-RELATED"/>
    <property type="match status" value="1"/>
</dbReference>
<gene>
    <name evidence="4" type="ORF">AAEO59_13620</name>
</gene>
<keyword evidence="5" id="KW-1185">Reference proteome</keyword>
<dbReference type="EMBL" id="JBBYHU010000032">
    <property type="protein sequence ID" value="MEL1242095.1"/>
    <property type="molecule type" value="Genomic_DNA"/>
</dbReference>
<evidence type="ECO:0000259" key="3">
    <source>
        <dbReference type="Pfam" id="PF02230"/>
    </source>
</evidence>
<dbReference type="InterPro" id="IPR029058">
    <property type="entry name" value="AB_hydrolase_fold"/>
</dbReference>